<comment type="similarity">
    <text evidence="1">Belongs to the bacterial sugar transferase family.</text>
</comment>
<gene>
    <name evidence="3" type="ORF">A3SI_06694</name>
</gene>
<keyword evidence="3" id="KW-0808">Transferase</keyword>
<sequence length="204" mass="23599">MRMMYRDYSKRGLDILLSLVVLFITLPILAVSIIGLAVQNRGTPFFFQKRPGRQQHPFFIIKLKTMTDAKDPQGNLLPDAMRITALGKVIRKLSIDELPQLINVLKGDMSLIGPRPLLFKYVPLYSKEQNRRHEVRPGITGWAQVNGRNSISWTKKFELDVYYVDNVSFLLDMHIFWLTILKILKREGVNQSEMTPMQPFNGHN</sequence>
<feature type="domain" description="Bacterial sugar transferase" evidence="2">
    <location>
        <begin position="10"/>
        <end position="185"/>
    </location>
</feature>
<dbReference type="RefSeq" id="WP_009054171.1">
    <property type="nucleotide sequence ID" value="NZ_AJYA01000015.1"/>
</dbReference>
<dbReference type="PANTHER" id="PTHR30576">
    <property type="entry name" value="COLANIC BIOSYNTHESIS UDP-GLUCOSE LIPID CARRIER TRANSFERASE"/>
    <property type="match status" value="1"/>
</dbReference>
<accession>I5C602</accession>
<dbReference type="AlphaFoldDB" id="I5C602"/>
<evidence type="ECO:0000313" key="3">
    <source>
        <dbReference type="EMBL" id="EIM77254.1"/>
    </source>
</evidence>
<protein>
    <submittedName>
        <fullName evidence="3">Sugar transferase</fullName>
    </submittedName>
</protein>
<dbReference type="STRING" id="1189621.A3SI_06694"/>
<dbReference type="GO" id="GO:0016780">
    <property type="term" value="F:phosphotransferase activity, for other substituted phosphate groups"/>
    <property type="evidence" value="ECO:0007669"/>
    <property type="project" value="TreeGrafter"/>
</dbReference>
<proteinExistence type="inferred from homology"/>
<evidence type="ECO:0000256" key="1">
    <source>
        <dbReference type="ARBA" id="ARBA00006464"/>
    </source>
</evidence>
<evidence type="ECO:0000259" key="2">
    <source>
        <dbReference type="Pfam" id="PF02397"/>
    </source>
</evidence>
<dbReference type="InterPro" id="IPR003362">
    <property type="entry name" value="Bact_transf"/>
</dbReference>
<dbReference type="PATRIC" id="fig|1189621.3.peg.1398"/>
<dbReference type="PANTHER" id="PTHR30576:SF8">
    <property type="entry name" value="UNDECAPRENYL-PHOSPHATE GALACTOSE PHOSPHOTRANSFERASE"/>
    <property type="match status" value="1"/>
</dbReference>
<dbReference type="Pfam" id="PF02397">
    <property type="entry name" value="Bac_transf"/>
    <property type="match status" value="1"/>
</dbReference>
<name>I5C602_9BACT</name>
<organism evidence="3 4">
    <name type="scientific">Nitritalea halalkaliphila LW7</name>
    <dbReference type="NCBI Taxonomy" id="1189621"/>
    <lineage>
        <taxon>Bacteria</taxon>
        <taxon>Pseudomonadati</taxon>
        <taxon>Bacteroidota</taxon>
        <taxon>Cytophagia</taxon>
        <taxon>Cytophagales</taxon>
        <taxon>Cyclobacteriaceae</taxon>
        <taxon>Nitritalea</taxon>
    </lineage>
</organism>
<dbReference type="Proteomes" id="UP000005551">
    <property type="component" value="Unassembled WGS sequence"/>
</dbReference>
<dbReference type="EMBL" id="AJYA01000015">
    <property type="protein sequence ID" value="EIM77254.1"/>
    <property type="molecule type" value="Genomic_DNA"/>
</dbReference>
<evidence type="ECO:0000313" key="4">
    <source>
        <dbReference type="Proteomes" id="UP000005551"/>
    </source>
</evidence>
<comment type="caution">
    <text evidence="3">The sequence shown here is derived from an EMBL/GenBank/DDBJ whole genome shotgun (WGS) entry which is preliminary data.</text>
</comment>
<reference evidence="3 4" key="1">
    <citation type="submission" date="2012-05" db="EMBL/GenBank/DDBJ databases">
        <title>Genome sequence of Nitritalea halalkaliphila LW7.</title>
        <authorList>
            <person name="Jangir P.K."/>
            <person name="Singh A."/>
            <person name="Shivaji S."/>
            <person name="Sharma R."/>
        </authorList>
    </citation>
    <scope>NUCLEOTIDE SEQUENCE [LARGE SCALE GENOMIC DNA]</scope>
    <source>
        <strain evidence="3 4">LW7</strain>
    </source>
</reference>
<keyword evidence="4" id="KW-1185">Reference proteome</keyword>